<comment type="caution">
    <text evidence="2">The sequence shown here is derived from an EMBL/GenBank/DDBJ whole genome shotgun (WGS) entry which is preliminary data.</text>
</comment>
<protein>
    <submittedName>
        <fullName evidence="2">Nuclear transport factor 2 family protein</fullName>
    </submittedName>
</protein>
<dbReference type="Pfam" id="PF12680">
    <property type="entry name" value="SnoaL_2"/>
    <property type="match status" value="1"/>
</dbReference>
<dbReference type="InterPro" id="IPR032710">
    <property type="entry name" value="NTF2-like_dom_sf"/>
</dbReference>
<sequence length="308" mass="34948">MKKVSILCMLLCTVVMYSQKKKNGTIYKEHPAIKVVEDMQKAFVKGDSAAVASYLADDFKGWSGFNDNPDAKPMTKANFAGGAIGWNKYVDYFNISRFPGAYPDALEYDEAGTWVQTWDVLSGMEKRTGMDMTMPIHRLYVVNKDNKIASVINYFDESKFMGMREAMDVRPNGTIYDQHTNINTVRKMLGALVHGDVDKGFSYFTDDARFSNLDMPMGETHTVAEEKEGFKNMLKDWDIVSMDVVGYPDYLEYDRGNAKVVQSWWNFKAKRKSDGKTVTIPIHFVHDFNDDGKITREAGYYTAAAMAN</sequence>
<evidence type="ECO:0000313" key="3">
    <source>
        <dbReference type="Proteomes" id="UP001610100"/>
    </source>
</evidence>
<dbReference type="InterPro" id="IPR037401">
    <property type="entry name" value="SnoaL-like"/>
</dbReference>
<dbReference type="Proteomes" id="UP001610100">
    <property type="component" value="Unassembled WGS sequence"/>
</dbReference>
<organism evidence="2 3">
    <name type="scientific">Gaetbulibacter aestuarii</name>
    <dbReference type="NCBI Taxonomy" id="1502358"/>
    <lineage>
        <taxon>Bacteria</taxon>
        <taxon>Pseudomonadati</taxon>
        <taxon>Bacteroidota</taxon>
        <taxon>Flavobacteriia</taxon>
        <taxon>Flavobacteriales</taxon>
        <taxon>Flavobacteriaceae</taxon>
        <taxon>Gaetbulibacter</taxon>
    </lineage>
</organism>
<name>A0ABW7N2B4_9FLAO</name>
<keyword evidence="3" id="KW-1185">Reference proteome</keyword>
<dbReference type="EMBL" id="JBAWKB010000002">
    <property type="protein sequence ID" value="MFH6772168.1"/>
    <property type="molecule type" value="Genomic_DNA"/>
</dbReference>
<dbReference type="SUPFAM" id="SSF54427">
    <property type="entry name" value="NTF2-like"/>
    <property type="match status" value="2"/>
</dbReference>
<evidence type="ECO:0000259" key="1">
    <source>
        <dbReference type="Pfam" id="PF12680"/>
    </source>
</evidence>
<accession>A0ABW7N2B4</accession>
<evidence type="ECO:0000313" key="2">
    <source>
        <dbReference type="EMBL" id="MFH6772168.1"/>
    </source>
</evidence>
<gene>
    <name evidence="2" type="ORF">V8G58_09505</name>
</gene>
<reference evidence="2 3" key="1">
    <citation type="submission" date="2024-02" db="EMBL/GenBank/DDBJ databases">
        <title>A Gaetbulibacter species isolated from tidal flats and genomic insights of their niches.</title>
        <authorList>
            <person name="Ye Y."/>
        </authorList>
    </citation>
    <scope>NUCLEOTIDE SEQUENCE [LARGE SCALE GENOMIC DNA]</scope>
    <source>
        <strain evidence="2 3">KYW382</strain>
    </source>
</reference>
<feature type="domain" description="SnoaL-like" evidence="1">
    <location>
        <begin position="185"/>
        <end position="296"/>
    </location>
</feature>
<dbReference type="Gene3D" id="3.10.450.50">
    <property type="match status" value="2"/>
</dbReference>
<proteinExistence type="predicted"/>
<dbReference type="RefSeq" id="WP_344741453.1">
    <property type="nucleotide sequence ID" value="NZ_BAABAY010000002.1"/>
</dbReference>